<name>A0A5J4UFU0_9EUKA</name>
<dbReference type="EMBL" id="SNRW01017089">
    <property type="protein sequence ID" value="KAA6368702.1"/>
    <property type="molecule type" value="Genomic_DNA"/>
</dbReference>
<comment type="caution">
    <text evidence="1">The sequence shown here is derived from an EMBL/GenBank/DDBJ whole genome shotgun (WGS) entry which is preliminary data.</text>
</comment>
<evidence type="ECO:0000313" key="1">
    <source>
        <dbReference type="EMBL" id="KAA6368702.1"/>
    </source>
</evidence>
<reference evidence="1 2" key="1">
    <citation type="submission" date="2019-03" db="EMBL/GenBank/DDBJ databases">
        <title>Single cell metagenomics reveals metabolic interactions within the superorganism composed of flagellate Streblomastix strix and complex community of Bacteroidetes bacteria on its surface.</title>
        <authorList>
            <person name="Treitli S.C."/>
            <person name="Kolisko M."/>
            <person name="Husnik F."/>
            <person name="Keeling P."/>
            <person name="Hampl V."/>
        </authorList>
    </citation>
    <scope>NUCLEOTIDE SEQUENCE [LARGE SCALE GENOMIC DNA]</scope>
    <source>
        <strain evidence="1">ST1C</strain>
    </source>
</reference>
<organism evidence="1 2">
    <name type="scientific">Streblomastix strix</name>
    <dbReference type="NCBI Taxonomy" id="222440"/>
    <lineage>
        <taxon>Eukaryota</taxon>
        <taxon>Metamonada</taxon>
        <taxon>Preaxostyla</taxon>
        <taxon>Oxymonadida</taxon>
        <taxon>Streblomastigidae</taxon>
        <taxon>Streblomastix</taxon>
    </lineage>
</organism>
<gene>
    <name evidence="1" type="ORF">EZS28_035771</name>
</gene>
<protein>
    <submittedName>
        <fullName evidence="1">Uncharacterized protein</fullName>
    </submittedName>
</protein>
<proteinExistence type="predicted"/>
<dbReference type="Proteomes" id="UP000324800">
    <property type="component" value="Unassembled WGS sequence"/>
</dbReference>
<sequence>MNLILRKFRLPIRDARFLVLTLLPKVSLVKPPSSRNYFHQSNPSFKSQMSVCSVPIHHPHFCLTTKLETKYCKCVVDSPPDEGLIHQESSSMLLISISSPDYQVSSFESELSHASFGQHLDSRYLLSFILQ</sequence>
<evidence type="ECO:0000313" key="2">
    <source>
        <dbReference type="Proteomes" id="UP000324800"/>
    </source>
</evidence>
<dbReference type="AlphaFoldDB" id="A0A5J4UFU0"/>
<accession>A0A5J4UFU0</accession>